<evidence type="ECO:0000259" key="1">
    <source>
        <dbReference type="PROSITE" id="PS50833"/>
    </source>
</evidence>
<dbReference type="PANTHER" id="PTHR12661">
    <property type="entry name" value="PETER PAN-RELATED"/>
    <property type="match status" value="1"/>
</dbReference>
<dbReference type="GO" id="GO:0000027">
    <property type="term" value="P:ribosomal large subunit assembly"/>
    <property type="evidence" value="ECO:0007669"/>
    <property type="project" value="TreeGrafter"/>
</dbReference>
<accession>I0YJ94</accession>
<dbReference type="GO" id="GO:0019843">
    <property type="term" value="F:rRNA binding"/>
    <property type="evidence" value="ECO:0007669"/>
    <property type="project" value="InterPro"/>
</dbReference>
<dbReference type="SMART" id="SM00879">
    <property type="entry name" value="Brix"/>
    <property type="match status" value="1"/>
</dbReference>
<dbReference type="OrthoDB" id="10261452at2759"/>
<dbReference type="Pfam" id="PF04427">
    <property type="entry name" value="Brix"/>
    <property type="match status" value="1"/>
</dbReference>
<dbReference type="GO" id="GO:0030687">
    <property type="term" value="C:preribosome, large subunit precursor"/>
    <property type="evidence" value="ECO:0007669"/>
    <property type="project" value="TreeGrafter"/>
</dbReference>
<name>I0YJ94_COCSC</name>
<dbReference type="STRING" id="574566.I0YJ94"/>
<sequence>QRKKRTHIPNFTDPAKKSEPKTFVFWRGKQGLILKALETDLRRVMQPNTAEHLKESRKNQLRDFVDIAGPLGVSHFLILTATDNAAYLRVAKTPRGPTLTMRIHAYSLMRDVTATLQRPRQPASMWKSPPLVVMNNFGGQEELKLATALFQNLFPAINVQTANLSSCQRVVLLSYDKETRRISFRHYGISAAPSGVTKSVKSLVARRQLPDMGSLQDVSEFLTKSGYGSESEGEEAAEARVELAQDMGRGNMASRQSRVRLQEIGPRMELEVVKVEEGMCTGRVLYHSYVHRSAAEAAVQQQEIDEREKLRADRRRQQVTHPHITMTWRCAVIWLMGTCWRQHAQTCQVGTFETSTSASPFTSQCNVRSHLGSFVHGKVAEGLQNILGICVGL</sequence>
<proteinExistence type="predicted"/>
<dbReference type="AlphaFoldDB" id="I0YJ94"/>
<dbReference type="eggNOG" id="KOG2963">
    <property type="taxonomic scope" value="Eukaryota"/>
</dbReference>
<dbReference type="InterPro" id="IPR045112">
    <property type="entry name" value="PPAN-like"/>
</dbReference>
<feature type="domain" description="Brix" evidence="1">
    <location>
        <begin position="20"/>
        <end position="281"/>
    </location>
</feature>
<organism evidence="2 3">
    <name type="scientific">Coccomyxa subellipsoidea (strain C-169)</name>
    <name type="common">Green microalga</name>
    <dbReference type="NCBI Taxonomy" id="574566"/>
    <lineage>
        <taxon>Eukaryota</taxon>
        <taxon>Viridiplantae</taxon>
        <taxon>Chlorophyta</taxon>
        <taxon>core chlorophytes</taxon>
        <taxon>Trebouxiophyceae</taxon>
        <taxon>Trebouxiophyceae incertae sedis</taxon>
        <taxon>Coccomyxaceae</taxon>
        <taxon>Coccomyxa</taxon>
        <taxon>Coccomyxa subellipsoidea</taxon>
    </lineage>
</organism>
<protein>
    <submittedName>
        <fullName evidence="2">Brix-domain-containing protein</fullName>
    </submittedName>
</protein>
<dbReference type="Proteomes" id="UP000007264">
    <property type="component" value="Unassembled WGS sequence"/>
</dbReference>
<dbReference type="KEGG" id="csl:COCSUDRAFT_20684"/>
<dbReference type="GO" id="GO:0006364">
    <property type="term" value="P:rRNA processing"/>
    <property type="evidence" value="ECO:0007669"/>
    <property type="project" value="InterPro"/>
</dbReference>
<gene>
    <name evidence="2" type="ORF">COCSUDRAFT_20684</name>
</gene>
<reference evidence="2 3" key="1">
    <citation type="journal article" date="2012" name="Genome Biol.">
        <title>The genome of the polar eukaryotic microalga coccomyxa subellipsoidea reveals traits of cold adaptation.</title>
        <authorList>
            <person name="Blanc G."/>
            <person name="Agarkova I."/>
            <person name="Grimwood J."/>
            <person name="Kuo A."/>
            <person name="Brueggeman A."/>
            <person name="Dunigan D."/>
            <person name="Gurnon J."/>
            <person name="Ladunga I."/>
            <person name="Lindquist E."/>
            <person name="Lucas S."/>
            <person name="Pangilinan J."/>
            <person name="Proschold T."/>
            <person name="Salamov A."/>
            <person name="Schmutz J."/>
            <person name="Weeks D."/>
            <person name="Yamada T."/>
            <person name="Claverie J.M."/>
            <person name="Grigoriev I."/>
            <person name="Van Etten J."/>
            <person name="Lomsadze A."/>
            <person name="Borodovsky M."/>
        </authorList>
    </citation>
    <scope>NUCLEOTIDE SEQUENCE [LARGE SCALE GENOMIC DNA]</scope>
    <source>
        <strain evidence="2 3">C-169</strain>
    </source>
</reference>
<dbReference type="GeneID" id="17036520"/>
<feature type="non-terminal residue" evidence="2">
    <location>
        <position position="1"/>
    </location>
</feature>
<evidence type="ECO:0000313" key="3">
    <source>
        <dbReference type="Proteomes" id="UP000007264"/>
    </source>
</evidence>
<keyword evidence="3" id="KW-1185">Reference proteome</keyword>
<evidence type="ECO:0000313" key="2">
    <source>
        <dbReference type="EMBL" id="EIE18463.1"/>
    </source>
</evidence>
<comment type="caution">
    <text evidence="2">The sequence shown here is derived from an EMBL/GenBank/DDBJ whole genome shotgun (WGS) entry which is preliminary data.</text>
</comment>
<dbReference type="InterPro" id="IPR007109">
    <property type="entry name" value="Brix"/>
</dbReference>
<dbReference type="PROSITE" id="PS50833">
    <property type="entry name" value="BRIX"/>
    <property type="match status" value="1"/>
</dbReference>
<dbReference type="RefSeq" id="XP_005643007.1">
    <property type="nucleotide sequence ID" value="XM_005642950.1"/>
</dbReference>
<dbReference type="EMBL" id="AGSI01000023">
    <property type="protein sequence ID" value="EIE18463.1"/>
    <property type="molecule type" value="Genomic_DNA"/>
</dbReference>
<dbReference type="PANTHER" id="PTHR12661:SF5">
    <property type="entry name" value="SUPPRESSOR OF SWI4 1 HOMOLOG"/>
    <property type="match status" value="1"/>
</dbReference>